<name>A0A8K0TC57_9PEZI</name>
<dbReference type="OrthoDB" id="10036721at2759"/>
<keyword evidence="3" id="KW-1185">Reference proteome</keyword>
<reference evidence="2" key="1">
    <citation type="journal article" date="2021" name="Nat. Commun.">
        <title>Genetic determinants of endophytism in the Arabidopsis root mycobiome.</title>
        <authorList>
            <person name="Mesny F."/>
            <person name="Miyauchi S."/>
            <person name="Thiergart T."/>
            <person name="Pickel B."/>
            <person name="Atanasova L."/>
            <person name="Karlsson M."/>
            <person name="Huettel B."/>
            <person name="Barry K.W."/>
            <person name="Haridas S."/>
            <person name="Chen C."/>
            <person name="Bauer D."/>
            <person name="Andreopoulos W."/>
            <person name="Pangilinan J."/>
            <person name="LaButti K."/>
            <person name="Riley R."/>
            <person name="Lipzen A."/>
            <person name="Clum A."/>
            <person name="Drula E."/>
            <person name="Henrissat B."/>
            <person name="Kohler A."/>
            <person name="Grigoriev I.V."/>
            <person name="Martin F.M."/>
            <person name="Hacquard S."/>
        </authorList>
    </citation>
    <scope>NUCLEOTIDE SEQUENCE</scope>
    <source>
        <strain evidence="2">MPI-CAGE-AT-0016</strain>
    </source>
</reference>
<evidence type="ECO:0000313" key="3">
    <source>
        <dbReference type="Proteomes" id="UP000813385"/>
    </source>
</evidence>
<feature type="chain" id="PRO_5035469060" evidence="1">
    <location>
        <begin position="22"/>
        <end position="127"/>
    </location>
</feature>
<dbReference type="AlphaFoldDB" id="A0A8K0TC57"/>
<dbReference type="Proteomes" id="UP000813385">
    <property type="component" value="Unassembled WGS sequence"/>
</dbReference>
<protein>
    <submittedName>
        <fullName evidence="2">Uncharacterized protein</fullName>
    </submittedName>
</protein>
<evidence type="ECO:0000313" key="2">
    <source>
        <dbReference type="EMBL" id="KAH7349799.1"/>
    </source>
</evidence>
<dbReference type="EMBL" id="JAGPXD010000006">
    <property type="protein sequence ID" value="KAH7349799.1"/>
    <property type="molecule type" value="Genomic_DNA"/>
</dbReference>
<keyword evidence="1" id="KW-0732">Signal</keyword>
<accession>A0A8K0TC57</accession>
<comment type="caution">
    <text evidence="2">The sequence shown here is derived from an EMBL/GenBank/DDBJ whole genome shotgun (WGS) entry which is preliminary data.</text>
</comment>
<organism evidence="2 3">
    <name type="scientific">Plectosphaerella cucumerina</name>
    <dbReference type="NCBI Taxonomy" id="40658"/>
    <lineage>
        <taxon>Eukaryota</taxon>
        <taxon>Fungi</taxon>
        <taxon>Dikarya</taxon>
        <taxon>Ascomycota</taxon>
        <taxon>Pezizomycotina</taxon>
        <taxon>Sordariomycetes</taxon>
        <taxon>Hypocreomycetidae</taxon>
        <taxon>Glomerellales</taxon>
        <taxon>Plectosphaerellaceae</taxon>
        <taxon>Plectosphaerella</taxon>
    </lineage>
</organism>
<evidence type="ECO:0000256" key="1">
    <source>
        <dbReference type="SAM" id="SignalP"/>
    </source>
</evidence>
<gene>
    <name evidence="2" type="ORF">B0T11DRAFT_134800</name>
</gene>
<feature type="signal peptide" evidence="1">
    <location>
        <begin position="1"/>
        <end position="21"/>
    </location>
</feature>
<proteinExistence type="predicted"/>
<sequence length="127" mass="13154">MKPPSLSFSVLLLHAAALSQALSTSPQNDAILYATDGPVTLSSDGQTPDTMVLDFGQSYEGHPTFEVLSASGDTSRFEVSFGESSAALGGYMNDGPLPWLVLSLRQAVGKSCPHRTPAGALAALGQT</sequence>